<dbReference type="RefSeq" id="XP_030982956.1">
    <property type="nucleotide sequence ID" value="XM_031125619.1"/>
</dbReference>
<gene>
    <name evidence="2" type="ORF">PgNI_05588</name>
</gene>
<protein>
    <submittedName>
        <fullName evidence="2">Uncharacterized protein</fullName>
    </submittedName>
</protein>
<keyword evidence="1" id="KW-1185">Reference proteome</keyword>
<accession>A0A6P8B6X5</accession>
<dbReference type="KEGG" id="pgri:PgNI_05588"/>
<dbReference type="GeneID" id="41960528"/>
<proteinExistence type="predicted"/>
<reference evidence="1 2" key="1">
    <citation type="journal article" date="2019" name="Mol. Biol. Evol.">
        <title>Blast fungal genomes show frequent chromosomal changes, gene gains and losses, and effector gene turnover.</title>
        <authorList>
            <person name="Gomez Luciano L.B."/>
            <person name="Jason Tsai I."/>
            <person name="Chuma I."/>
            <person name="Tosa Y."/>
            <person name="Chen Y.H."/>
            <person name="Li J.Y."/>
            <person name="Li M.Y."/>
            <person name="Jade Lu M.Y."/>
            <person name="Nakayashiki H."/>
            <person name="Li W.H."/>
        </authorList>
    </citation>
    <scope>NUCLEOTIDE SEQUENCE [LARGE SCALE GENOMIC DNA]</scope>
    <source>
        <strain evidence="1 2">NI907</strain>
    </source>
</reference>
<reference evidence="2" key="2">
    <citation type="submission" date="2019-10" db="EMBL/GenBank/DDBJ databases">
        <authorList>
            <consortium name="NCBI Genome Project"/>
        </authorList>
    </citation>
    <scope>NUCLEOTIDE SEQUENCE</scope>
    <source>
        <strain evidence="2">NI907</strain>
    </source>
</reference>
<dbReference type="AlphaFoldDB" id="A0A6P8B6X5"/>
<organism evidence="1 2">
    <name type="scientific">Pyricularia grisea</name>
    <name type="common">Crabgrass-specific blast fungus</name>
    <name type="synonym">Magnaporthe grisea</name>
    <dbReference type="NCBI Taxonomy" id="148305"/>
    <lineage>
        <taxon>Eukaryota</taxon>
        <taxon>Fungi</taxon>
        <taxon>Dikarya</taxon>
        <taxon>Ascomycota</taxon>
        <taxon>Pezizomycotina</taxon>
        <taxon>Sordariomycetes</taxon>
        <taxon>Sordariomycetidae</taxon>
        <taxon>Magnaporthales</taxon>
        <taxon>Pyriculariaceae</taxon>
        <taxon>Pyricularia</taxon>
    </lineage>
</organism>
<evidence type="ECO:0000313" key="1">
    <source>
        <dbReference type="Proteomes" id="UP000515153"/>
    </source>
</evidence>
<reference evidence="2" key="3">
    <citation type="submission" date="2025-08" db="UniProtKB">
        <authorList>
            <consortium name="RefSeq"/>
        </authorList>
    </citation>
    <scope>IDENTIFICATION</scope>
    <source>
        <strain evidence="2">NI907</strain>
    </source>
</reference>
<evidence type="ECO:0000313" key="2">
    <source>
        <dbReference type="RefSeq" id="XP_030982956.1"/>
    </source>
</evidence>
<name>A0A6P8B6X5_PYRGI</name>
<dbReference type="Proteomes" id="UP000515153">
    <property type="component" value="Chromosome I"/>
</dbReference>
<sequence>MLAMSDSCRPPYGRAHDRFLDSSILSTKLLLDFDSI</sequence>